<dbReference type="GO" id="GO:0008482">
    <property type="term" value="F:sulfite oxidase activity"/>
    <property type="evidence" value="ECO:0007669"/>
    <property type="project" value="TreeGrafter"/>
</dbReference>
<accession>V4HE38</accession>
<feature type="domain" description="Moybdenum cofactor oxidoreductase dimerisation" evidence="3">
    <location>
        <begin position="374"/>
        <end position="466"/>
    </location>
</feature>
<name>V4HE38_9EURY</name>
<dbReference type="Proteomes" id="UP000017840">
    <property type="component" value="Unassembled WGS sequence"/>
</dbReference>
<dbReference type="SUPFAM" id="SSF56524">
    <property type="entry name" value="Oxidoreductase molybdopterin-binding domain"/>
    <property type="match status" value="1"/>
</dbReference>
<dbReference type="InterPro" id="IPR005066">
    <property type="entry name" value="MoCF_OxRdtse_dimer"/>
</dbReference>
<dbReference type="GO" id="GO:0030151">
    <property type="term" value="F:molybdenum ion binding"/>
    <property type="evidence" value="ECO:0007669"/>
    <property type="project" value="InterPro"/>
</dbReference>
<organism evidence="4 5">
    <name type="scientific">Candidatus Halobonum tyrrellensis G22</name>
    <dbReference type="NCBI Taxonomy" id="1324957"/>
    <lineage>
        <taxon>Archaea</taxon>
        <taxon>Methanobacteriati</taxon>
        <taxon>Methanobacteriota</taxon>
        <taxon>Stenosarchaea group</taxon>
        <taxon>Halobacteria</taxon>
        <taxon>Halobacteriales</taxon>
        <taxon>Haloferacaceae</taxon>
        <taxon>Candidatus Halobonum</taxon>
    </lineage>
</organism>
<dbReference type="GO" id="GO:0043546">
    <property type="term" value="F:molybdopterin cofactor binding"/>
    <property type="evidence" value="ECO:0007669"/>
    <property type="project" value="TreeGrafter"/>
</dbReference>
<dbReference type="Pfam" id="PF00174">
    <property type="entry name" value="Oxidored_molyb"/>
    <property type="match status" value="1"/>
</dbReference>
<dbReference type="InterPro" id="IPR014756">
    <property type="entry name" value="Ig_E-set"/>
</dbReference>
<feature type="transmembrane region" description="Helical" evidence="1">
    <location>
        <begin position="49"/>
        <end position="69"/>
    </location>
</feature>
<proteinExistence type="predicted"/>
<dbReference type="PATRIC" id="fig|1324957.4.peg.1336"/>
<evidence type="ECO:0000259" key="2">
    <source>
        <dbReference type="Pfam" id="PF00174"/>
    </source>
</evidence>
<dbReference type="EMBL" id="ASGZ01000021">
    <property type="protein sequence ID" value="ESP88935.1"/>
    <property type="molecule type" value="Genomic_DNA"/>
</dbReference>
<dbReference type="STRING" id="1324957.K933_06613"/>
<feature type="domain" description="Oxidoreductase molybdopterin-binding" evidence="2">
    <location>
        <begin position="206"/>
        <end position="353"/>
    </location>
</feature>
<reference evidence="4 5" key="1">
    <citation type="journal article" date="2013" name="Genome Announc.">
        <title>Draft Genome Sequence of 'Candidatus Halobonum tyrrellensis' Strain G22, Isolated from the Hypersaline Waters of Lake Tyrrell, Australia.</title>
        <authorList>
            <person name="Ugalde J.A."/>
            <person name="Narasingarao P."/>
            <person name="Kuo S."/>
            <person name="Podell S."/>
            <person name="Allen E.E."/>
        </authorList>
    </citation>
    <scope>NUCLEOTIDE SEQUENCE [LARGE SCALE GENOMIC DNA]</scope>
    <source>
        <strain evidence="4 5">G22</strain>
    </source>
</reference>
<dbReference type="AlphaFoldDB" id="V4HE38"/>
<evidence type="ECO:0000313" key="4">
    <source>
        <dbReference type="EMBL" id="ESP88935.1"/>
    </source>
</evidence>
<gene>
    <name evidence="4" type="ORF">K933_06613</name>
</gene>
<evidence type="ECO:0000256" key="1">
    <source>
        <dbReference type="SAM" id="Phobius"/>
    </source>
</evidence>
<protein>
    <submittedName>
        <fullName evidence="4">Oxidoreductase molybdopterin binding protein</fullName>
    </submittedName>
</protein>
<dbReference type="PANTHER" id="PTHR19372">
    <property type="entry name" value="SULFITE REDUCTASE"/>
    <property type="match status" value="1"/>
</dbReference>
<dbReference type="GO" id="GO:0020037">
    <property type="term" value="F:heme binding"/>
    <property type="evidence" value="ECO:0007669"/>
    <property type="project" value="TreeGrafter"/>
</dbReference>
<comment type="caution">
    <text evidence="4">The sequence shown here is derived from an EMBL/GenBank/DDBJ whole genome shotgun (WGS) entry which is preliminary data.</text>
</comment>
<dbReference type="eggNOG" id="arCOG00266">
    <property type="taxonomic scope" value="Archaea"/>
</dbReference>
<dbReference type="GO" id="GO:0006790">
    <property type="term" value="P:sulfur compound metabolic process"/>
    <property type="evidence" value="ECO:0007669"/>
    <property type="project" value="TreeGrafter"/>
</dbReference>
<keyword evidence="1" id="KW-0472">Membrane</keyword>
<dbReference type="Gene3D" id="2.60.40.650">
    <property type="match status" value="1"/>
</dbReference>
<dbReference type="SUPFAM" id="SSF81296">
    <property type="entry name" value="E set domains"/>
    <property type="match status" value="1"/>
</dbReference>
<keyword evidence="1" id="KW-0812">Transmembrane</keyword>
<evidence type="ECO:0000313" key="5">
    <source>
        <dbReference type="Proteomes" id="UP000017840"/>
    </source>
</evidence>
<sequence>MAGAFLVTGFTPRWVAVGVAQTVLYLLPNAVLAAGIQGLGDAGQPLLLAGGGALTVALFALLAVGTLRVTRSLARTRGESVFAVGVVQTAAAFALTVAPLPSLVGGVCGGLVAGLGGREMTEGLDVPRRNLLRSAGVAAGTLGLAGVLGVRDGMGSGGAGPDTDATVDDPLVEALLSTAEERSLAVPGVEGLVSSSFYEVDKNSANPRVNRESWSLRVTGAVEEPTEFDFADIAGRPAHHRFVSLRCVGDPVNGRKTDNALWTGVPITDLVEEAGVDAEEGCCVMLRADDGYYEEFPLEALDGGFLAYGMNGLDLPRGHGYPVRALIPGHWGEINVKWLTEIEILEEPATGYWEKQGWHGTGPVSTVAKIHATDTSGDSVVVGGHAYAGTRGVSAVEVSTDGGETWTEADLSAPLPGAVAADADPADIGGEADDAWRMWRHEYDSETNHEVVARAVEADGTVQPREERSAYPRGATGWVSVEVFP</sequence>
<feature type="transmembrane region" description="Helical" evidence="1">
    <location>
        <begin position="81"/>
        <end position="100"/>
    </location>
</feature>
<keyword evidence="1" id="KW-1133">Transmembrane helix</keyword>
<keyword evidence="5" id="KW-1185">Reference proteome</keyword>
<dbReference type="InterPro" id="IPR036374">
    <property type="entry name" value="OxRdtase_Mopterin-bd_sf"/>
</dbReference>
<dbReference type="InterPro" id="IPR000572">
    <property type="entry name" value="OxRdtase_Mopterin-bd_dom"/>
</dbReference>
<dbReference type="Gene3D" id="3.90.420.10">
    <property type="entry name" value="Oxidoreductase, molybdopterin-binding domain"/>
    <property type="match status" value="1"/>
</dbReference>
<evidence type="ECO:0000259" key="3">
    <source>
        <dbReference type="Pfam" id="PF03404"/>
    </source>
</evidence>
<dbReference type="PANTHER" id="PTHR19372:SF7">
    <property type="entry name" value="SULFITE OXIDASE, MITOCHONDRIAL"/>
    <property type="match status" value="1"/>
</dbReference>
<dbReference type="Pfam" id="PF03404">
    <property type="entry name" value="Mo-co_dimer"/>
    <property type="match status" value="1"/>
</dbReference>